<dbReference type="Pfam" id="PF02498">
    <property type="entry name" value="Bro-N"/>
    <property type="match status" value="1"/>
</dbReference>
<name>A0A8S5PPL7_9CAUD</name>
<protein>
    <submittedName>
        <fullName evidence="2">Repressor domain protein</fullName>
    </submittedName>
</protein>
<sequence length="185" mass="21144">MRDHCRYRTNRSVPHPQSLGKLLDIVSIPEGDVYRLITHSKLPAAERFEKWVFDEVLPTIRKTGGYGQQINLEQLTKIIAMTVQATVKELLPYLAQGAQPEFQPAQLEIIHGQQAYHRSGRTGKNQSKIVAYGFTDVVIEFARQRKTNREIREYLEAQGLEISEMSICRFRKRYAADGASLTIVV</sequence>
<reference evidence="2" key="1">
    <citation type="journal article" date="2021" name="Proc. Natl. Acad. Sci. U.S.A.">
        <title>A Catalog of Tens of Thousands of Viruses from Human Metagenomes Reveals Hidden Associations with Chronic Diseases.</title>
        <authorList>
            <person name="Tisza M.J."/>
            <person name="Buck C.B."/>
        </authorList>
    </citation>
    <scope>NUCLEOTIDE SEQUENCE</scope>
    <source>
        <strain evidence="2">Ct3lF2</strain>
    </source>
</reference>
<proteinExistence type="predicted"/>
<accession>A0A8S5PPL7</accession>
<evidence type="ECO:0000313" key="2">
    <source>
        <dbReference type="EMBL" id="DAE08712.1"/>
    </source>
</evidence>
<evidence type="ECO:0000259" key="1">
    <source>
        <dbReference type="PROSITE" id="PS51750"/>
    </source>
</evidence>
<dbReference type="InterPro" id="IPR003497">
    <property type="entry name" value="BRO_N_domain"/>
</dbReference>
<dbReference type="PROSITE" id="PS51750">
    <property type="entry name" value="BRO_N"/>
    <property type="match status" value="1"/>
</dbReference>
<feature type="domain" description="Bro-N" evidence="1">
    <location>
        <begin position="1"/>
        <end position="64"/>
    </location>
</feature>
<organism evidence="2">
    <name type="scientific">Siphoviridae sp. ct3lF2</name>
    <dbReference type="NCBI Taxonomy" id="2825324"/>
    <lineage>
        <taxon>Viruses</taxon>
        <taxon>Duplodnaviria</taxon>
        <taxon>Heunggongvirae</taxon>
        <taxon>Uroviricota</taxon>
        <taxon>Caudoviricetes</taxon>
    </lineage>
</organism>
<dbReference type="EMBL" id="BK015473">
    <property type="protein sequence ID" value="DAE08712.1"/>
    <property type="molecule type" value="Genomic_DNA"/>
</dbReference>